<dbReference type="EMBL" id="BGPR01001023">
    <property type="protein sequence ID" value="GBM43241.1"/>
    <property type="molecule type" value="Genomic_DNA"/>
</dbReference>
<proteinExistence type="predicted"/>
<gene>
    <name evidence="1" type="ORF">AVEN_45085_1</name>
</gene>
<accession>A0A4Y2FQ13</accession>
<reference evidence="1 2" key="1">
    <citation type="journal article" date="2019" name="Sci. Rep.">
        <title>Orb-weaving spider Araneus ventricosus genome elucidates the spidroin gene catalogue.</title>
        <authorList>
            <person name="Kono N."/>
            <person name="Nakamura H."/>
            <person name="Ohtoshi R."/>
            <person name="Moran D.A.P."/>
            <person name="Shinohara A."/>
            <person name="Yoshida Y."/>
            <person name="Fujiwara M."/>
            <person name="Mori M."/>
            <person name="Tomita M."/>
            <person name="Arakawa K."/>
        </authorList>
    </citation>
    <scope>NUCLEOTIDE SEQUENCE [LARGE SCALE GENOMIC DNA]</scope>
</reference>
<dbReference type="AlphaFoldDB" id="A0A4Y2FQ13"/>
<comment type="caution">
    <text evidence="1">The sequence shown here is derived from an EMBL/GenBank/DDBJ whole genome shotgun (WGS) entry which is preliminary data.</text>
</comment>
<name>A0A4Y2FQ13_ARAVE</name>
<evidence type="ECO:0000313" key="2">
    <source>
        <dbReference type="Proteomes" id="UP000499080"/>
    </source>
</evidence>
<evidence type="ECO:0000313" key="1">
    <source>
        <dbReference type="EMBL" id="GBM43241.1"/>
    </source>
</evidence>
<sequence length="104" mass="11583">MDLGSLVLEFSVSGLKDSVFEMRHLINLGRSFTNIPRHASSIPIQMAWSDGYCDGLDIQPSAPRYKNSDQFPQYRSVSASIARERPEKQLNLPSYVELLPVGAA</sequence>
<organism evidence="1 2">
    <name type="scientific">Araneus ventricosus</name>
    <name type="common">Orbweaver spider</name>
    <name type="synonym">Epeira ventricosa</name>
    <dbReference type="NCBI Taxonomy" id="182803"/>
    <lineage>
        <taxon>Eukaryota</taxon>
        <taxon>Metazoa</taxon>
        <taxon>Ecdysozoa</taxon>
        <taxon>Arthropoda</taxon>
        <taxon>Chelicerata</taxon>
        <taxon>Arachnida</taxon>
        <taxon>Araneae</taxon>
        <taxon>Araneomorphae</taxon>
        <taxon>Entelegynae</taxon>
        <taxon>Araneoidea</taxon>
        <taxon>Araneidae</taxon>
        <taxon>Araneus</taxon>
    </lineage>
</organism>
<protein>
    <submittedName>
        <fullName evidence="1">Uncharacterized protein</fullName>
    </submittedName>
</protein>
<dbReference type="Proteomes" id="UP000499080">
    <property type="component" value="Unassembled WGS sequence"/>
</dbReference>
<keyword evidence="2" id="KW-1185">Reference proteome</keyword>